<dbReference type="CDD" id="cd12912">
    <property type="entry name" value="PDC2_MCP_like"/>
    <property type="match status" value="1"/>
</dbReference>
<accession>A0A7X0RPU9</accession>
<dbReference type="Gene3D" id="3.30.565.10">
    <property type="entry name" value="Histidine kinase-like ATPase, C-terminal domain"/>
    <property type="match status" value="1"/>
</dbReference>
<evidence type="ECO:0000256" key="2">
    <source>
        <dbReference type="ARBA" id="ARBA00022475"/>
    </source>
</evidence>
<dbReference type="PROSITE" id="PS50885">
    <property type="entry name" value="HAMP"/>
    <property type="match status" value="1"/>
</dbReference>
<dbReference type="RefSeq" id="WP_185142814.1">
    <property type="nucleotide sequence ID" value="NZ_JACJVP010000020.1"/>
</dbReference>
<evidence type="ECO:0000256" key="4">
    <source>
        <dbReference type="ARBA" id="ARBA00022679"/>
    </source>
</evidence>
<evidence type="ECO:0000256" key="8">
    <source>
        <dbReference type="ARBA" id="ARBA00023136"/>
    </source>
</evidence>
<keyword evidence="6 11" id="KW-0418">Kinase</keyword>
<sequence>MGNIRIFNRFATRMIVAFVVAILFPAVFTSASFYLVSNSTVKNNVRESSVQIAQQAADSLSFILNAGSDVSDLIYSDLKIQNVVANSGGASQNLKAWRENERYLESFLNNIVYSSSFVNIVYVLKNQDESWGSGTFSRIKLSHYDLNALDWTREAKAKDGGLVWLGLQDDRFSGGGDSTELVLPIARIMKDFDTMKTIGYVLVNLNGRKILDNISRMKLGATGGFFVVNEEGRIMVDANHDRINKPVANAGLLAKITGDAAVEFEFDDDGVPSYGVKQRLANGWLIVGTVPIHEITDKLDTLHNHILLSFGAFTLIGILIGLAIAGRVTRPIKQLTRQMKLVQLGDLTARTHVLTHDEFGLMSRQFNRMIADVERLMAQVTREQRQKQDAELRAVAHRINPHFLFNTLGTLRWLIKYDQSASAYEGISALIRLLEANMGKKGNFVTVEEELDIIEKYLAILELRYSRRFRLNTQVDPAAAAFVIPRMMIQPLVENAVFHGIVPKDTGGEIAIEAKMSGEAVVITVKDDGIGLTPERARMIRSIRETVRAGQTGIGLRHVVESIELYFDRGSEATIGEAEGGGTVVRIVLYPKASGQEGEAHA</sequence>
<evidence type="ECO:0000313" key="11">
    <source>
        <dbReference type="EMBL" id="MBB6671331.1"/>
    </source>
</evidence>
<evidence type="ECO:0000256" key="3">
    <source>
        <dbReference type="ARBA" id="ARBA00022553"/>
    </source>
</evidence>
<dbReference type="SUPFAM" id="SSF158472">
    <property type="entry name" value="HAMP domain-like"/>
    <property type="match status" value="1"/>
</dbReference>
<keyword evidence="5 9" id="KW-0812">Transmembrane</keyword>
<comment type="caution">
    <text evidence="11">The sequence shown here is derived from an EMBL/GenBank/DDBJ whole genome shotgun (WGS) entry which is preliminary data.</text>
</comment>
<dbReference type="Proteomes" id="UP000547209">
    <property type="component" value="Unassembled WGS sequence"/>
</dbReference>
<evidence type="ECO:0000256" key="7">
    <source>
        <dbReference type="ARBA" id="ARBA00022989"/>
    </source>
</evidence>
<evidence type="ECO:0000256" key="6">
    <source>
        <dbReference type="ARBA" id="ARBA00022777"/>
    </source>
</evidence>
<dbReference type="InterPro" id="IPR003660">
    <property type="entry name" value="HAMP_dom"/>
</dbReference>
<dbReference type="InterPro" id="IPR036890">
    <property type="entry name" value="HATPase_C_sf"/>
</dbReference>
<dbReference type="SUPFAM" id="SSF55874">
    <property type="entry name" value="ATPase domain of HSP90 chaperone/DNA topoisomerase II/histidine kinase"/>
    <property type="match status" value="1"/>
</dbReference>
<dbReference type="Pfam" id="PF02518">
    <property type="entry name" value="HATPase_c"/>
    <property type="match status" value="1"/>
</dbReference>
<evidence type="ECO:0000313" key="12">
    <source>
        <dbReference type="Proteomes" id="UP000547209"/>
    </source>
</evidence>
<comment type="subcellular location">
    <subcellularLocation>
        <location evidence="1">Cell membrane</location>
        <topology evidence="1">Multi-pass membrane protein</topology>
    </subcellularLocation>
</comment>
<dbReference type="Gene3D" id="1.10.8.500">
    <property type="entry name" value="HAMP domain in histidine kinase"/>
    <property type="match status" value="1"/>
</dbReference>
<dbReference type="InterPro" id="IPR033479">
    <property type="entry name" value="dCache_1"/>
</dbReference>
<organism evidence="11 12">
    <name type="scientific">Cohnella nanjingensis</name>
    <dbReference type="NCBI Taxonomy" id="1387779"/>
    <lineage>
        <taxon>Bacteria</taxon>
        <taxon>Bacillati</taxon>
        <taxon>Bacillota</taxon>
        <taxon>Bacilli</taxon>
        <taxon>Bacillales</taxon>
        <taxon>Paenibacillaceae</taxon>
        <taxon>Cohnella</taxon>
    </lineage>
</organism>
<dbReference type="GO" id="GO:0005886">
    <property type="term" value="C:plasma membrane"/>
    <property type="evidence" value="ECO:0007669"/>
    <property type="project" value="UniProtKB-SubCell"/>
</dbReference>
<proteinExistence type="predicted"/>
<feature type="transmembrane region" description="Helical" evidence="9">
    <location>
        <begin position="306"/>
        <end position="329"/>
    </location>
</feature>
<keyword evidence="4" id="KW-0808">Transferase</keyword>
<protein>
    <submittedName>
        <fullName evidence="11">Sensor histidine kinase</fullName>
    </submittedName>
</protein>
<dbReference type="Pfam" id="PF02743">
    <property type="entry name" value="dCache_1"/>
    <property type="match status" value="1"/>
</dbReference>
<gene>
    <name evidence="11" type="ORF">H7C19_11640</name>
</gene>
<name>A0A7X0RPU9_9BACL</name>
<dbReference type="AlphaFoldDB" id="A0A7X0RPU9"/>
<dbReference type="InterPro" id="IPR003594">
    <property type="entry name" value="HATPase_dom"/>
</dbReference>
<dbReference type="SMART" id="SM00304">
    <property type="entry name" value="HAMP"/>
    <property type="match status" value="1"/>
</dbReference>
<feature type="domain" description="HAMP" evidence="10">
    <location>
        <begin position="326"/>
        <end position="378"/>
    </location>
</feature>
<dbReference type="Gene3D" id="3.30.450.20">
    <property type="entry name" value="PAS domain"/>
    <property type="match status" value="1"/>
</dbReference>
<dbReference type="CDD" id="cd06225">
    <property type="entry name" value="HAMP"/>
    <property type="match status" value="1"/>
</dbReference>
<keyword evidence="8 9" id="KW-0472">Membrane</keyword>
<dbReference type="GO" id="GO:0000155">
    <property type="term" value="F:phosphorelay sensor kinase activity"/>
    <property type="evidence" value="ECO:0007669"/>
    <property type="project" value="InterPro"/>
</dbReference>
<evidence type="ECO:0000256" key="5">
    <source>
        <dbReference type="ARBA" id="ARBA00022692"/>
    </source>
</evidence>
<dbReference type="PANTHER" id="PTHR34220">
    <property type="entry name" value="SENSOR HISTIDINE KINASE YPDA"/>
    <property type="match status" value="1"/>
</dbReference>
<dbReference type="Pfam" id="PF00672">
    <property type="entry name" value="HAMP"/>
    <property type="match status" value="1"/>
</dbReference>
<evidence type="ECO:0000259" key="10">
    <source>
        <dbReference type="PROSITE" id="PS50885"/>
    </source>
</evidence>
<evidence type="ECO:0000256" key="9">
    <source>
        <dbReference type="SAM" id="Phobius"/>
    </source>
</evidence>
<dbReference type="PANTHER" id="PTHR34220:SF7">
    <property type="entry name" value="SENSOR HISTIDINE KINASE YPDA"/>
    <property type="match status" value="1"/>
</dbReference>
<evidence type="ECO:0000256" key="1">
    <source>
        <dbReference type="ARBA" id="ARBA00004651"/>
    </source>
</evidence>
<dbReference type="EMBL" id="JACJVP010000020">
    <property type="protein sequence ID" value="MBB6671331.1"/>
    <property type="molecule type" value="Genomic_DNA"/>
</dbReference>
<keyword evidence="2" id="KW-1003">Cell membrane</keyword>
<reference evidence="11 12" key="1">
    <citation type="submission" date="2020-08" db="EMBL/GenBank/DDBJ databases">
        <title>Cohnella phylogeny.</title>
        <authorList>
            <person name="Dunlap C."/>
        </authorList>
    </citation>
    <scope>NUCLEOTIDE SEQUENCE [LARGE SCALE GENOMIC DNA]</scope>
    <source>
        <strain evidence="11 12">DSM 28246</strain>
    </source>
</reference>
<dbReference type="Pfam" id="PF06580">
    <property type="entry name" value="His_kinase"/>
    <property type="match status" value="1"/>
</dbReference>
<dbReference type="InterPro" id="IPR010559">
    <property type="entry name" value="Sig_transdc_His_kin_internal"/>
</dbReference>
<keyword evidence="12" id="KW-1185">Reference proteome</keyword>
<feature type="transmembrane region" description="Helical" evidence="9">
    <location>
        <begin position="12"/>
        <end position="36"/>
    </location>
</feature>
<dbReference type="InterPro" id="IPR050640">
    <property type="entry name" value="Bact_2-comp_sensor_kinase"/>
</dbReference>
<keyword evidence="7 9" id="KW-1133">Transmembrane helix</keyword>
<keyword evidence="3" id="KW-0597">Phosphoprotein</keyword>